<evidence type="ECO:0000313" key="4">
    <source>
        <dbReference type="Proteomes" id="UP000732399"/>
    </source>
</evidence>
<dbReference type="Proteomes" id="UP000732399">
    <property type="component" value="Unassembled WGS sequence"/>
</dbReference>
<sequence>MTAAVVIPTLDEEAHIAALLAQCAALPAAAVREIVVADGGSRDATRALVAEAAARDPRIRLVDNPRRIQSAGINDAVATLDPAVTAFVRIDAHADYADDYVPRVLAELARTGADVLATRLRTEGRTPMQRAIAAAQNSSFGAGGSAHRQGGYSGWVDHGHHAGFARAMFARLGGYDATFVANEDGEYDARVRRAGGRIWLAGEIEVGYYPRRTLAALARQYRRYGTGRAANSLKHREIRVRQLLPPAVVGASIAGLVAAPWWPWALVLPLGYLLGLAAATALLVRRTGRAETMLALPALATMHLAWGAGFLTETIRHTLDRFRSTRVRAKRGSGVANKG</sequence>
<dbReference type="EMBL" id="JAAVJH010000002">
    <property type="protein sequence ID" value="NJR77699.1"/>
    <property type="molecule type" value="Genomic_DNA"/>
</dbReference>
<keyword evidence="1" id="KW-1133">Transmembrane helix</keyword>
<keyword evidence="1" id="KW-0472">Membrane</keyword>
<protein>
    <submittedName>
        <fullName evidence="3">Glycosyltransferase family 2 protein</fullName>
    </submittedName>
</protein>
<organism evidence="3 4">
    <name type="scientific">Sphingomonas corticis</name>
    <dbReference type="NCBI Taxonomy" id="2722791"/>
    <lineage>
        <taxon>Bacteria</taxon>
        <taxon>Pseudomonadati</taxon>
        <taxon>Pseudomonadota</taxon>
        <taxon>Alphaproteobacteria</taxon>
        <taxon>Sphingomonadales</taxon>
        <taxon>Sphingomonadaceae</taxon>
        <taxon>Sphingomonas</taxon>
    </lineage>
</organism>
<evidence type="ECO:0000256" key="1">
    <source>
        <dbReference type="SAM" id="Phobius"/>
    </source>
</evidence>
<dbReference type="InterPro" id="IPR001173">
    <property type="entry name" value="Glyco_trans_2-like"/>
</dbReference>
<dbReference type="InterPro" id="IPR029044">
    <property type="entry name" value="Nucleotide-diphossugar_trans"/>
</dbReference>
<feature type="domain" description="Glycosyltransferase 2-like" evidence="2">
    <location>
        <begin position="5"/>
        <end position="172"/>
    </location>
</feature>
<dbReference type="SUPFAM" id="SSF53448">
    <property type="entry name" value="Nucleotide-diphospho-sugar transferases"/>
    <property type="match status" value="1"/>
</dbReference>
<keyword evidence="4" id="KW-1185">Reference proteome</keyword>
<dbReference type="PANTHER" id="PTHR43646:SF3">
    <property type="entry name" value="SLR1566 PROTEIN"/>
    <property type="match status" value="1"/>
</dbReference>
<accession>A0ABX1CI69</accession>
<keyword evidence="1" id="KW-0812">Transmembrane</keyword>
<dbReference type="RefSeq" id="WP_168133232.1">
    <property type="nucleotide sequence ID" value="NZ_JAAVJH010000002.1"/>
</dbReference>
<dbReference type="PANTHER" id="PTHR43646">
    <property type="entry name" value="GLYCOSYLTRANSFERASE"/>
    <property type="match status" value="1"/>
</dbReference>
<evidence type="ECO:0000313" key="3">
    <source>
        <dbReference type="EMBL" id="NJR77699.1"/>
    </source>
</evidence>
<dbReference type="CDD" id="cd02525">
    <property type="entry name" value="Succinoglycan_BP_ExoA"/>
    <property type="match status" value="1"/>
</dbReference>
<dbReference type="Gene3D" id="3.90.550.10">
    <property type="entry name" value="Spore Coat Polysaccharide Biosynthesis Protein SpsA, Chain A"/>
    <property type="match status" value="1"/>
</dbReference>
<dbReference type="Pfam" id="PF00535">
    <property type="entry name" value="Glycos_transf_2"/>
    <property type="match status" value="1"/>
</dbReference>
<comment type="caution">
    <text evidence="3">The sequence shown here is derived from an EMBL/GenBank/DDBJ whole genome shotgun (WGS) entry which is preliminary data.</text>
</comment>
<feature type="transmembrane region" description="Helical" evidence="1">
    <location>
        <begin position="267"/>
        <end position="284"/>
    </location>
</feature>
<proteinExistence type="predicted"/>
<name>A0ABX1CI69_9SPHN</name>
<gene>
    <name evidence="3" type="ORF">HBH26_03590</name>
</gene>
<reference evidence="3 4" key="1">
    <citation type="submission" date="2020-03" db="EMBL/GenBank/DDBJ databases">
        <authorList>
            <person name="Wang L."/>
            <person name="He N."/>
            <person name="Li Y."/>
            <person name="Fang Y."/>
            <person name="Zhang F."/>
        </authorList>
    </citation>
    <scope>NUCLEOTIDE SEQUENCE [LARGE SCALE GENOMIC DNA]</scope>
    <source>
        <strain evidence="3 4">36D10-4-7</strain>
    </source>
</reference>
<evidence type="ECO:0000259" key="2">
    <source>
        <dbReference type="Pfam" id="PF00535"/>
    </source>
</evidence>